<dbReference type="AlphaFoldDB" id="A0A396I5U1"/>
<accession>A0A396I5U1</accession>
<proteinExistence type="predicted"/>
<evidence type="ECO:0000313" key="2">
    <source>
        <dbReference type="Proteomes" id="UP000265566"/>
    </source>
</evidence>
<dbReference type="EMBL" id="PSQE01000005">
    <property type="protein sequence ID" value="RHN58187.1"/>
    <property type="molecule type" value="Genomic_DNA"/>
</dbReference>
<gene>
    <name evidence="1" type="ORF">MtrunA17_Chr5g0448401</name>
</gene>
<dbReference type="Gramene" id="rna33804">
    <property type="protein sequence ID" value="RHN58187.1"/>
    <property type="gene ID" value="gene33804"/>
</dbReference>
<organism evidence="1 2">
    <name type="scientific">Medicago truncatula</name>
    <name type="common">Barrel medic</name>
    <name type="synonym">Medicago tribuloides</name>
    <dbReference type="NCBI Taxonomy" id="3880"/>
    <lineage>
        <taxon>Eukaryota</taxon>
        <taxon>Viridiplantae</taxon>
        <taxon>Streptophyta</taxon>
        <taxon>Embryophyta</taxon>
        <taxon>Tracheophyta</taxon>
        <taxon>Spermatophyta</taxon>
        <taxon>Magnoliopsida</taxon>
        <taxon>eudicotyledons</taxon>
        <taxon>Gunneridae</taxon>
        <taxon>Pentapetalae</taxon>
        <taxon>rosids</taxon>
        <taxon>fabids</taxon>
        <taxon>Fabales</taxon>
        <taxon>Fabaceae</taxon>
        <taxon>Papilionoideae</taxon>
        <taxon>50 kb inversion clade</taxon>
        <taxon>NPAAA clade</taxon>
        <taxon>Hologalegina</taxon>
        <taxon>IRL clade</taxon>
        <taxon>Trifolieae</taxon>
        <taxon>Medicago</taxon>
    </lineage>
</organism>
<protein>
    <submittedName>
        <fullName evidence="1">Uncharacterized protein</fullName>
    </submittedName>
</protein>
<name>A0A396I5U1_MEDTR</name>
<evidence type="ECO:0000313" key="1">
    <source>
        <dbReference type="EMBL" id="RHN58187.1"/>
    </source>
</evidence>
<reference evidence="2" key="1">
    <citation type="journal article" date="2018" name="Nat. Plants">
        <title>Whole-genome landscape of Medicago truncatula symbiotic genes.</title>
        <authorList>
            <person name="Pecrix Y."/>
            <person name="Staton S.E."/>
            <person name="Sallet E."/>
            <person name="Lelandais-Briere C."/>
            <person name="Moreau S."/>
            <person name="Carrere S."/>
            <person name="Blein T."/>
            <person name="Jardinaud M.F."/>
            <person name="Latrasse D."/>
            <person name="Zouine M."/>
            <person name="Zahm M."/>
            <person name="Kreplak J."/>
            <person name="Mayjonade B."/>
            <person name="Satge C."/>
            <person name="Perez M."/>
            <person name="Cauet S."/>
            <person name="Marande W."/>
            <person name="Chantry-Darmon C."/>
            <person name="Lopez-Roques C."/>
            <person name="Bouchez O."/>
            <person name="Berard A."/>
            <person name="Debelle F."/>
            <person name="Munos S."/>
            <person name="Bendahmane A."/>
            <person name="Berges H."/>
            <person name="Niebel A."/>
            <person name="Buitink J."/>
            <person name="Frugier F."/>
            <person name="Benhamed M."/>
            <person name="Crespi M."/>
            <person name="Gouzy J."/>
            <person name="Gamas P."/>
        </authorList>
    </citation>
    <scope>NUCLEOTIDE SEQUENCE [LARGE SCALE GENOMIC DNA]</scope>
    <source>
        <strain evidence="2">cv. Jemalong A17</strain>
    </source>
</reference>
<sequence>MADPVDQSGGSVSHKVGDARSVETEIVFRAKEKDHVNEEVGQAKDVMVVTYMVRRMEFGLGGASK</sequence>
<dbReference type="Proteomes" id="UP000265566">
    <property type="component" value="Chromosome 5"/>
</dbReference>
<comment type="caution">
    <text evidence="1">The sequence shown here is derived from an EMBL/GenBank/DDBJ whole genome shotgun (WGS) entry which is preliminary data.</text>
</comment>